<organism evidence="3 4">
    <name type="scientific">Pseudonocardia endophytica</name>
    <dbReference type="NCBI Taxonomy" id="401976"/>
    <lineage>
        <taxon>Bacteria</taxon>
        <taxon>Bacillati</taxon>
        <taxon>Actinomycetota</taxon>
        <taxon>Actinomycetes</taxon>
        <taxon>Pseudonocardiales</taxon>
        <taxon>Pseudonocardiaceae</taxon>
        <taxon>Pseudonocardia</taxon>
    </lineage>
</organism>
<reference evidence="3 4" key="1">
    <citation type="submission" date="2019-03" db="EMBL/GenBank/DDBJ databases">
        <title>Sequencing the genomes of 1000 actinobacteria strains.</title>
        <authorList>
            <person name="Klenk H.-P."/>
        </authorList>
    </citation>
    <scope>NUCLEOTIDE SEQUENCE [LARGE SCALE GENOMIC DNA]</scope>
    <source>
        <strain evidence="3 4">DSM 44969</strain>
    </source>
</reference>
<dbReference type="InterPro" id="IPR029058">
    <property type="entry name" value="AB_hydrolase_fold"/>
</dbReference>
<evidence type="ECO:0000313" key="3">
    <source>
        <dbReference type="EMBL" id="TCK22169.1"/>
    </source>
</evidence>
<keyword evidence="4" id="KW-1185">Reference proteome</keyword>
<dbReference type="EMBL" id="SMFZ01000002">
    <property type="protein sequence ID" value="TCK22169.1"/>
    <property type="molecule type" value="Genomic_DNA"/>
</dbReference>
<dbReference type="Pfam" id="PF00561">
    <property type="entry name" value="Abhydrolase_1"/>
    <property type="match status" value="1"/>
</dbReference>
<gene>
    <name evidence="3" type="ORF">EV378_6169</name>
</gene>
<evidence type="ECO:0000256" key="1">
    <source>
        <dbReference type="ARBA" id="ARBA00022801"/>
    </source>
</evidence>
<dbReference type="OrthoDB" id="9785847at2"/>
<proteinExistence type="predicted"/>
<protein>
    <submittedName>
        <fullName evidence="3">Pimeloyl-ACP methyl ester carboxylesterase</fullName>
    </submittedName>
</protein>
<comment type="caution">
    <text evidence="3">The sequence shown here is derived from an EMBL/GenBank/DDBJ whole genome shotgun (WGS) entry which is preliminary data.</text>
</comment>
<evidence type="ECO:0000259" key="2">
    <source>
        <dbReference type="Pfam" id="PF00561"/>
    </source>
</evidence>
<sequence>MAADAEGGDDVDATGRRWTVPTSDDVRLAVTETGSGTPILLLHEYAGDQRSWAAQVADLAADHRCITFAARGYLPSDVPSDPAAYSWRRAVDDAVAVLDALGVGSAHVVGLSMGGYTALQLGLRHPDRVRSILAASVGSGSDPTTRAAYLAETGAVAAALRSRGAGHVGRRMADGPSRIQLKAADRAAWDAMVAQFAGFSVEGLAHTIVEVQGRRPALHDLVDDLAGLAAPLLAVAGDEDEACLSTGLLLKRTVPACGLAVLPNGGHVPNLEDPHRFTALLRWFLARVRSGSWPRRDPRSRATLQFDMDRPESVVR</sequence>
<dbReference type="Proteomes" id="UP000295560">
    <property type="component" value="Unassembled WGS sequence"/>
</dbReference>
<dbReference type="PANTHER" id="PTHR43798">
    <property type="entry name" value="MONOACYLGLYCEROL LIPASE"/>
    <property type="match status" value="1"/>
</dbReference>
<evidence type="ECO:0000313" key="4">
    <source>
        <dbReference type="Proteomes" id="UP000295560"/>
    </source>
</evidence>
<dbReference type="AlphaFoldDB" id="A0A4R1HQX9"/>
<name>A0A4R1HQX9_PSEEN</name>
<dbReference type="PANTHER" id="PTHR43798:SF31">
    <property type="entry name" value="AB HYDROLASE SUPERFAMILY PROTEIN YCLE"/>
    <property type="match status" value="1"/>
</dbReference>
<dbReference type="InterPro" id="IPR000073">
    <property type="entry name" value="AB_hydrolase_1"/>
</dbReference>
<feature type="domain" description="AB hydrolase-1" evidence="2">
    <location>
        <begin position="38"/>
        <end position="137"/>
    </location>
</feature>
<dbReference type="InterPro" id="IPR050266">
    <property type="entry name" value="AB_hydrolase_sf"/>
</dbReference>
<accession>A0A4R1HQX9</accession>
<dbReference type="GO" id="GO:0016020">
    <property type="term" value="C:membrane"/>
    <property type="evidence" value="ECO:0007669"/>
    <property type="project" value="TreeGrafter"/>
</dbReference>
<dbReference type="SUPFAM" id="SSF53474">
    <property type="entry name" value="alpha/beta-Hydrolases"/>
    <property type="match status" value="1"/>
</dbReference>
<keyword evidence="1" id="KW-0378">Hydrolase</keyword>
<dbReference type="Gene3D" id="3.40.50.1820">
    <property type="entry name" value="alpha/beta hydrolase"/>
    <property type="match status" value="1"/>
</dbReference>
<dbReference type="GO" id="GO:0016787">
    <property type="term" value="F:hydrolase activity"/>
    <property type="evidence" value="ECO:0007669"/>
    <property type="project" value="UniProtKB-KW"/>
</dbReference>